<keyword evidence="2" id="KW-1185">Reference proteome</keyword>
<dbReference type="AlphaFoldDB" id="A0A8T1S3E5"/>
<comment type="caution">
    <text evidence="1">The sequence shown here is derived from an EMBL/GenBank/DDBJ whole genome shotgun (WGS) entry which is preliminary data.</text>
</comment>
<feature type="non-terminal residue" evidence="1">
    <location>
        <position position="124"/>
    </location>
</feature>
<protein>
    <submittedName>
        <fullName evidence="1">Pogo transposable element with KRAB domain</fullName>
    </submittedName>
</protein>
<organism evidence="1 2">
    <name type="scientific">Chelydra serpentina</name>
    <name type="common">Snapping turtle</name>
    <name type="synonym">Testudo serpentina</name>
    <dbReference type="NCBI Taxonomy" id="8475"/>
    <lineage>
        <taxon>Eukaryota</taxon>
        <taxon>Metazoa</taxon>
        <taxon>Chordata</taxon>
        <taxon>Craniata</taxon>
        <taxon>Vertebrata</taxon>
        <taxon>Euteleostomi</taxon>
        <taxon>Archelosauria</taxon>
        <taxon>Testudinata</taxon>
        <taxon>Testudines</taxon>
        <taxon>Cryptodira</taxon>
        <taxon>Durocryptodira</taxon>
        <taxon>Americhelydia</taxon>
        <taxon>Chelydroidea</taxon>
        <taxon>Chelydridae</taxon>
        <taxon>Chelydra</taxon>
    </lineage>
</organism>
<dbReference type="EMBL" id="JAHGAV010000852">
    <property type="protein sequence ID" value="KAG6923506.1"/>
    <property type="molecule type" value="Genomic_DNA"/>
</dbReference>
<evidence type="ECO:0000313" key="2">
    <source>
        <dbReference type="Proteomes" id="UP000765507"/>
    </source>
</evidence>
<accession>A0A8T1S3E5</accession>
<sequence length="124" mass="14502">SKDDKYKSVKPSMLVASAGRCTRFMNRRGLCLRQRTKIAQKLPRDLEGKKVESFQRLIIKYRKEYAFELSQIGNMDKTPMTFNLLSNRTVTGVGEKPVLIKTIGHEKKSILRWFYRVWQTDQSS</sequence>
<gene>
    <name evidence="1" type="primary">POGK</name>
    <name evidence="1" type="ORF">G0U57_020354</name>
</gene>
<name>A0A8T1S3E5_CHESE</name>
<proteinExistence type="predicted"/>
<reference evidence="1 2" key="1">
    <citation type="journal article" date="2020" name="G3 (Bethesda)">
        <title>Draft Genome of the Common Snapping Turtle, Chelydra serpentina, a Model for Phenotypic Plasticity in Reptiles.</title>
        <authorList>
            <person name="Das D."/>
            <person name="Singh S.K."/>
            <person name="Bierstedt J."/>
            <person name="Erickson A."/>
            <person name="Galli G.L.J."/>
            <person name="Crossley D.A. 2nd"/>
            <person name="Rhen T."/>
        </authorList>
    </citation>
    <scope>NUCLEOTIDE SEQUENCE [LARGE SCALE GENOMIC DNA]</scope>
    <source>
        <strain evidence="1">KW</strain>
    </source>
</reference>
<feature type="non-terminal residue" evidence="1">
    <location>
        <position position="1"/>
    </location>
</feature>
<evidence type="ECO:0000313" key="1">
    <source>
        <dbReference type="EMBL" id="KAG6923506.1"/>
    </source>
</evidence>
<dbReference type="Proteomes" id="UP000765507">
    <property type="component" value="Unassembled WGS sequence"/>
</dbReference>
<dbReference type="OrthoDB" id="5422061at2759"/>